<gene>
    <name evidence="2" type="primary">smf</name>
    <name evidence="2" type="ORF">SCORR_v1c07570</name>
</gene>
<evidence type="ECO:0000313" key="3">
    <source>
        <dbReference type="Proteomes" id="UP000203229"/>
    </source>
</evidence>
<protein>
    <submittedName>
        <fullName evidence="2">DNA processing/uptake protein</fullName>
    </submittedName>
</protein>
<organism evidence="2 3">
    <name type="scientific">Spiroplasma corruscae</name>
    <dbReference type="NCBI Taxonomy" id="216934"/>
    <lineage>
        <taxon>Bacteria</taxon>
        <taxon>Bacillati</taxon>
        <taxon>Mycoplasmatota</taxon>
        <taxon>Mollicutes</taxon>
        <taxon>Entomoplasmatales</taxon>
        <taxon>Spiroplasmataceae</taxon>
        <taxon>Spiroplasma</taxon>
    </lineage>
</organism>
<dbReference type="InterPro" id="IPR057666">
    <property type="entry name" value="DrpA_SLOG"/>
</dbReference>
<name>A0A222EPR6_9MOLU</name>
<dbReference type="AlphaFoldDB" id="A0A222EPR6"/>
<feature type="domain" description="Smf/DprA SLOG" evidence="1">
    <location>
        <begin position="44"/>
        <end position="114"/>
    </location>
</feature>
<dbReference type="Proteomes" id="UP000203229">
    <property type="component" value="Chromosome"/>
</dbReference>
<keyword evidence="3" id="KW-1185">Reference proteome</keyword>
<evidence type="ECO:0000259" key="1">
    <source>
        <dbReference type="Pfam" id="PF02481"/>
    </source>
</evidence>
<sequence>MENVLLYFSLKYNGDWDKIFDALEQKEKIDINELRNIQDKIRCKFITLLNPIYPTELKNTFKPPFVLYYVGNIQLLSNFNKTLSIYSNDKLDKKNINSINCILNESKENDYTIILSNDDNYIKKVTIENLDVNNKYIYAINGSIYNYFVDNDLDFEDNFSKTLFLSYTYKNDHESNDAKTNHLQASLSKFVLFLDCINTQKYINLFNHFINEGKEVLSIPEIELSSAITNTFIDMGTKILKNFK</sequence>
<dbReference type="EMBL" id="CP022535">
    <property type="protein sequence ID" value="ASP28529.1"/>
    <property type="molecule type" value="Genomic_DNA"/>
</dbReference>
<accession>A0A222EPR6</accession>
<dbReference type="Gene3D" id="3.40.50.450">
    <property type="match status" value="1"/>
</dbReference>
<proteinExistence type="predicted"/>
<dbReference type="KEGG" id="scou:SCORR_v1c07570"/>
<dbReference type="GO" id="GO:0009294">
    <property type="term" value="P:DNA-mediated transformation"/>
    <property type="evidence" value="ECO:0007669"/>
    <property type="project" value="InterPro"/>
</dbReference>
<dbReference type="Pfam" id="PF02481">
    <property type="entry name" value="DNA_processg_A"/>
    <property type="match status" value="1"/>
</dbReference>
<evidence type="ECO:0000313" key="2">
    <source>
        <dbReference type="EMBL" id="ASP28529.1"/>
    </source>
</evidence>
<reference evidence="2 3" key="1">
    <citation type="submission" date="2017-07" db="EMBL/GenBank/DDBJ databases">
        <title>Complete genome sequence of Spiroplasma corruscae EC-1 (DSM 19793).</title>
        <authorList>
            <person name="Tsai Y.-M."/>
            <person name="Lo W.-S."/>
            <person name="Kuo C.-H."/>
        </authorList>
    </citation>
    <scope>NUCLEOTIDE SEQUENCE [LARGE SCALE GENOMIC DNA]</scope>
    <source>
        <strain evidence="2 3">EC-1</strain>
    </source>
</reference>